<evidence type="ECO:0000313" key="2">
    <source>
        <dbReference type="Proteomes" id="UP000499080"/>
    </source>
</evidence>
<proteinExistence type="predicted"/>
<name>A0A4Y2KQ25_ARAVE</name>
<accession>A0A4Y2KQ25</accession>
<protein>
    <submittedName>
        <fullName evidence="1">Uncharacterized protein</fullName>
    </submittedName>
</protein>
<evidence type="ECO:0000313" key="1">
    <source>
        <dbReference type="EMBL" id="GBN03406.1"/>
    </source>
</evidence>
<gene>
    <name evidence="1" type="ORF">AVEN_56004_1</name>
</gene>
<reference evidence="1 2" key="1">
    <citation type="journal article" date="2019" name="Sci. Rep.">
        <title>Orb-weaving spider Araneus ventricosus genome elucidates the spidroin gene catalogue.</title>
        <authorList>
            <person name="Kono N."/>
            <person name="Nakamura H."/>
            <person name="Ohtoshi R."/>
            <person name="Moran D.A.P."/>
            <person name="Shinohara A."/>
            <person name="Yoshida Y."/>
            <person name="Fujiwara M."/>
            <person name="Mori M."/>
            <person name="Tomita M."/>
            <person name="Arakawa K."/>
        </authorList>
    </citation>
    <scope>NUCLEOTIDE SEQUENCE [LARGE SCALE GENOMIC DNA]</scope>
</reference>
<sequence length="257" mass="30153">MAGREPAWFRPEPFCREVLHFVFRELGVIPPETAESLNQHPEEFREAVRTVGRAVFTLQLVIRNRLRPLFIEGINLAADVVHGDIYRQIFYFMTQGYLDNDIFNTTLSCFAIVAELILFLSDFGLPIPHYWFPMPWCAIYEHRLRRELESNGGWERLLEEARLRYTDTEFYRETSLSFLNNNPIPYAEVRGGNNWPDNPLEFLHERFGVTPRSTTLAMRILRELYRHEGRLTPTPGAGAYAIRSMLGLQDRDEDHWC</sequence>
<dbReference type="OrthoDB" id="6456102at2759"/>
<organism evidence="1 2">
    <name type="scientific">Araneus ventricosus</name>
    <name type="common">Orbweaver spider</name>
    <name type="synonym">Epeira ventricosa</name>
    <dbReference type="NCBI Taxonomy" id="182803"/>
    <lineage>
        <taxon>Eukaryota</taxon>
        <taxon>Metazoa</taxon>
        <taxon>Ecdysozoa</taxon>
        <taxon>Arthropoda</taxon>
        <taxon>Chelicerata</taxon>
        <taxon>Arachnida</taxon>
        <taxon>Araneae</taxon>
        <taxon>Araneomorphae</taxon>
        <taxon>Entelegynae</taxon>
        <taxon>Araneoidea</taxon>
        <taxon>Araneidae</taxon>
        <taxon>Araneus</taxon>
    </lineage>
</organism>
<comment type="caution">
    <text evidence="1">The sequence shown here is derived from an EMBL/GenBank/DDBJ whole genome shotgun (WGS) entry which is preliminary data.</text>
</comment>
<dbReference type="EMBL" id="BGPR01004793">
    <property type="protein sequence ID" value="GBN03406.1"/>
    <property type="molecule type" value="Genomic_DNA"/>
</dbReference>
<dbReference type="Proteomes" id="UP000499080">
    <property type="component" value="Unassembled WGS sequence"/>
</dbReference>
<keyword evidence="2" id="KW-1185">Reference proteome</keyword>
<dbReference type="AlphaFoldDB" id="A0A4Y2KQ25"/>